<feature type="domain" description="Plasmid pRiA4b Orf3-like" evidence="1">
    <location>
        <begin position="347"/>
        <end position="478"/>
    </location>
</feature>
<evidence type="ECO:0000313" key="5">
    <source>
        <dbReference type="Proteomes" id="UP000544052"/>
    </source>
</evidence>
<dbReference type="Pfam" id="PF07929">
    <property type="entry name" value="PRiA4_ORF3"/>
    <property type="match status" value="1"/>
</dbReference>
<name>A0A7W3TZ10_9LACO</name>
<reference evidence="4 5" key="1">
    <citation type="submission" date="2020-07" db="EMBL/GenBank/DDBJ databases">
        <title>Description of Limosilactobacillus balticus sp. nov., Limosilactobacillus agrestis sp. nov., Limosilactobacillus albertensis sp. nov., Limosilactobacillus rudii sp. nov., Limosilactobacillus fastidiosus sp. nov., five novel Limosilactobacillus species isolated from the vertebrate gastrointestinal tract, and proposal of 6 subspecies of Limosilactobacillus reuteri adapted to the gastrointestinal tract of specific vertebrate hosts.</title>
        <authorList>
            <person name="Li F."/>
            <person name="Cheng C."/>
            <person name="Zheng J."/>
            <person name="Quevedo R.M."/>
            <person name="Li J."/>
            <person name="Roos S."/>
            <person name="Gaenzle M.G."/>
            <person name="Walter J."/>
        </authorList>
    </citation>
    <scope>NUCLEOTIDE SEQUENCE [LARGE SCALE GENOMIC DNA]</scope>
    <source>
        <strain evidence="3 4">WF-MA3-C</strain>
        <strain evidence="2 5">WF-MO7-1</strain>
    </source>
</reference>
<sequence length="512" mass="59291">MLIAVENNVAQHLHVNTRLSDEQRLMRTDAWSVRVTGDFMIVMNNLLSLPVIVRHPQQFSDPRSFTAAFKRELIRLLESLPVPRVKIRLIREWQLKQVEFVQPIAPALQQRLQLFQNLLTHPGIVQWDDDPSNPAISLSLIKKLKLQDVETNEVQTVTGLFEKHMMKDFALAAHPKFNEHNRRYLYQSKSLNDVMNESEVSEKIIRDYQSSLERLGKSDQIVDRDTDYAMDYLSYLAESGNTILDDVSAIYYYVYNYGVRNNERITTSKYRGMGAAFRELGRFFKRQALFSNADFDQFSQALNQAIDNATPANEGYRLERMFHSAEAELARRHSLLKYAHHYRKLQYQVKVELADYQPSMWRRFQFNGETRLDELCYYIMASFQATGSHLYNLQLNKVNYQLPYLDGGENITLHWLGEAQQGERLTLEYDFGDSWKFNIVVEKVIPTRRYRLTSVEPKVLDGSGKGIIDDIGGTAGLELAAQDDLTINDDFNLKKLQSELGALATDIAKQYQ</sequence>
<evidence type="ECO:0000313" key="4">
    <source>
        <dbReference type="Proteomes" id="UP000518255"/>
    </source>
</evidence>
<dbReference type="PANTHER" id="PTHR41878">
    <property type="entry name" value="LEXA REPRESSOR-RELATED"/>
    <property type="match status" value="1"/>
</dbReference>
<dbReference type="RefSeq" id="WP_182580832.1">
    <property type="nucleotide sequence ID" value="NZ_JACIUY010000048.1"/>
</dbReference>
<dbReference type="InterPro" id="IPR024047">
    <property type="entry name" value="MM3350-like_sf"/>
</dbReference>
<dbReference type="InterPro" id="IPR012912">
    <property type="entry name" value="Plasmid_pRiA4b_Orf3-like"/>
</dbReference>
<evidence type="ECO:0000313" key="3">
    <source>
        <dbReference type="EMBL" id="MBB1085933.1"/>
    </source>
</evidence>
<evidence type="ECO:0000313" key="2">
    <source>
        <dbReference type="EMBL" id="MBB1063386.1"/>
    </source>
</evidence>
<dbReference type="SUPFAM" id="SSF159941">
    <property type="entry name" value="MM3350-like"/>
    <property type="match status" value="1"/>
</dbReference>
<dbReference type="Gene3D" id="3.10.290.30">
    <property type="entry name" value="MM3350-like"/>
    <property type="match status" value="1"/>
</dbReference>
<dbReference type="Proteomes" id="UP000518255">
    <property type="component" value="Unassembled WGS sequence"/>
</dbReference>
<dbReference type="EMBL" id="JACIUY010000048">
    <property type="protein sequence ID" value="MBB1085933.1"/>
    <property type="molecule type" value="Genomic_DNA"/>
</dbReference>
<dbReference type="AlphaFoldDB" id="A0A7W3TZ10"/>
<accession>A0A7W3TZ10</accession>
<comment type="caution">
    <text evidence="3">The sequence shown here is derived from an EMBL/GenBank/DDBJ whole genome shotgun (WGS) entry which is preliminary data.</text>
</comment>
<protein>
    <submittedName>
        <fullName evidence="3">Plasmid pRiA4b ORF-3 family protein</fullName>
    </submittedName>
</protein>
<evidence type="ECO:0000259" key="1">
    <source>
        <dbReference type="Pfam" id="PF07929"/>
    </source>
</evidence>
<gene>
    <name evidence="3" type="ORF">H5R63_03850</name>
    <name evidence="2" type="ORF">H5R64_06405</name>
</gene>
<keyword evidence="5" id="KW-1185">Reference proteome</keyword>
<dbReference type="Proteomes" id="UP000544052">
    <property type="component" value="Unassembled WGS sequence"/>
</dbReference>
<dbReference type="EMBL" id="JACIUZ010000041">
    <property type="protein sequence ID" value="MBB1063386.1"/>
    <property type="molecule type" value="Genomic_DNA"/>
</dbReference>
<proteinExistence type="predicted"/>
<dbReference type="PANTHER" id="PTHR41878:SF1">
    <property type="entry name" value="TNPR PROTEIN"/>
    <property type="match status" value="1"/>
</dbReference>
<organism evidence="3 4">
    <name type="scientific">Limosilactobacillus fastidiosus</name>
    <dbReference type="NCBI Taxonomy" id="2759855"/>
    <lineage>
        <taxon>Bacteria</taxon>
        <taxon>Bacillati</taxon>
        <taxon>Bacillota</taxon>
        <taxon>Bacilli</taxon>
        <taxon>Lactobacillales</taxon>
        <taxon>Lactobacillaceae</taxon>
        <taxon>Limosilactobacillus</taxon>
    </lineage>
</organism>